<name>A0ABR7UYN7_9FLAO</name>
<organism evidence="2 3">
    <name type="scientific">Maribacter aquimaris</name>
    <dbReference type="NCBI Taxonomy" id="2737171"/>
    <lineage>
        <taxon>Bacteria</taxon>
        <taxon>Pseudomonadati</taxon>
        <taxon>Bacteroidota</taxon>
        <taxon>Flavobacteriia</taxon>
        <taxon>Flavobacteriales</taxon>
        <taxon>Flavobacteriaceae</taxon>
        <taxon>Maribacter</taxon>
    </lineage>
</organism>
<proteinExistence type="predicted"/>
<feature type="transmembrane region" description="Helical" evidence="1">
    <location>
        <begin position="12"/>
        <end position="30"/>
    </location>
</feature>
<dbReference type="RefSeq" id="WP_188243242.1">
    <property type="nucleotide sequence ID" value="NZ_JABTCF010000003.1"/>
</dbReference>
<accession>A0ABR7UYN7</accession>
<sequence length="241" mass="27489">MEKNKTGKYFKYAIGEIILVVIGILIALSINNWNEHRKQQKIEQEYLLSLQSEFNNNLDKINSSIKENETIRNGINGLLNLFDNEILDTVSDKYLNEKIFAVLGNQMQFKPSNGVLNDIISSGNLNLILNQKLRQRLASFDSSLEILKLQINFTLAVKENLKSIIYKEGSVRKLASKQLDFQTNSISKNINNKSLFNSVEFENYLIDYALLHKSAAGTNFLGGIKNEIETILIEIEQELNK</sequence>
<keyword evidence="3" id="KW-1185">Reference proteome</keyword>
<dbReference type="Proteomes" id="UP001166021">
    <property type="component" value="Unassembled WGS sequence"/>
</dbReference>
<evidence type="ECO:0000256" key="1">
    <source>
        <dbReference type="SAM" id="Phobius"/>
    </source>
</evidence>
<dbReference type="EMBL" id="JABTCF010000003">
    <property type="protein sequence ID" value="MBD0777717.1"/>
    <property type="molecule type" value="Genomic_DNA"/>
</dbReference>
<gene>
    <name evidence="2" type="ORF">HPE56_07920</name>
</gene>
<evidence type="ECO:0000313" key="2">
    <source>
        <dbReference type="EMBL" id="MBD0777717.1"/>
    </source>
</evidence>
<protein>
    <submittedName>
        <fullName evidence="2">Uncharacterized protein</fullName>
    </submittedName>
</protein>
<dbReference type="InterPro" id="IPR045749">
    <property type="entry name" value="DUF6090"/>
</dbReference>
<keyword evidence="1" id="KW-0472">Membrane</keyword>
<keyword evidence="1" id="KW-0812">Transmembrane</keyword>
<reference evidence="2" key="1">
    <citation type="submission" date="2020-05" db="EMBL/GenBank/DDBJ databases">
        <title>The draft genome sequence of Maribacter sp. ANRC-HE7.</title>
        <authorList>
            <person name="Mu L."/>
        </authorList>
    </citation>
    <scope>NUCLEOTIDE SEQUENCE</scope>
    <source>
        <strain evidence="2">ANRC-HE7</strain>
    </source>
</reference>
<dbReference type="Pfam" id="PF19578">
    <property type="entry name" value="DUF6090"/>
    <property type="match status" value="1"/>
</dbReference>
<evidence type="ECO:0000313" key="3">
    <source>
        <dbReference type="Proteomes" id="UP001166021"/>
    </source>
</evidence>
<comment type="caution">
    <text evidence="2">The sequence shown here is derived from an EMBL/GenBank/DDBJ whole genome shotgun (WGS) entry which is preliminary data.</text>
</comment>
<keyword evidence="1" id="KW-1133">Transmembrane helix</keyword>